<keyword evidence="3" id="KW-1185">Reference proteome</keyword>
<dbReference type="InterPro" id="IPR052184">
    <property type="entry name" value="SDR_enzymes"/>
</dbReference>
<gene>
    <name evidence="2" type="ORF">C0Z16_10710</name>
    <name evidence="1" type="ORF">LMG27174_01700</name>
</gene>
<dbReference type="OrthoDB" id="5786478at2"/>
<accession>A0A2N7WQ09</accession>
<dbReference type="PRINTS" id="PR00081">
    <property type="entry name" value="GDHRDH"/>
</dbReference>
<reference evidence="1 4" key="2">
    <citation type="submission" date="2020-04" db="EMBL/GenBank/DDBJ databases">
        <authorList>
            <person name="De Canck E."/>
        </authorList>
    </citation>
    <scope>NUCLEOTIDE SEQUENCE [LARGE SCALE GENOMIC DNA]</scope>
    <source>
        <strain evidence="1 4">LMG 27174</strain>
    </source>
</reference>
<dbReference type="EMBL" id="CADIJZ010000005">
    <property type="protein sequence ID" value="CAB3662238.1"/>
    <property type="molecule type" value="Genomic_DNA"/>
</dbReference>
<dbReference type="AlphaFoldDB" id="A0A2N7WQ09"/>
<dbReference type="EMBL" id="PNXY01000006">
    <property type="protein sequence ID" value="PMS31421.1"/>
    <property type="molecule type" value="Genomic_DNA"/>
</dbReference>
<proteinExistence type="predicted"/>
<organism evidence="1 4">
    <name type="scientific">Paraburkholderia rhynchosiae</name>
    <dbReference type="NCBI Taxonomy" id="487049"/>
    <lineage>
        <taxon>Bacteria</taxon>
        <taxon>Pseudomonadati</taxon>
        <taxon>Pseudomonadota</taxon>
        <taxon>Betaproteobacteria</taxon>
        <taxon>Burkholderiales</taxon>
        <taxon>Burkholderiaceae</taxon>
        <taxon>Paraburkholderia</taxon>
    </lineage>
</organism>
<sequence>MKTVLIVGASRGIGQEFVRQYKSSGWRVLATARDGAALDALTQLGAQTYSVDVTEPEDIAALGWKLDGEHVDVAIVVSGVYGPRTEGIETITAEDFDHVMHTNVRGPMQLMPILLPLVEETGGVLAVISSRMGSIGDTSGTRGTSGWLYRVSKAALNDALKLASLEAQRATCVSLHPGWVQTDMGGAQAAIDPTRSVAGMREVLAQAAASREAFNGRFYQYDGTQLDW</sequence>
<evidence type="ECO:0000313" key="1">
    <source>
        <dbReference type="EMBL" id="CAB3662238.1"/>
    </source>
</evidence>
<dbReference type="Proteomes" id="UP000494205">
    <property type="component" value="Unassembled WGS sequence"/>
</dbReference>
<dbReference type="GO" id="GO:0016616">
    <property type="term" value="F:oxidoreductase activity, acting on the CH-OH group of donors, NAD or NADP as acceptor"/>
    <property type="evidence" value="ECO:0007669"/>
    <property type="project" value="TreeGrafter"/>
</dbReference>
<dbReference type="Gene3D" id="3.40.50.720">
    <property type="entry name" value="NAD(P)-binding Rossmann-like Domain"/>
    <property type="match status" value="1"/>
</dbReference>
<evidence type="ECO:0000313" key="3">
    <source>
        <dbReference type="Proteomes" id="UP000235659"/>
    </source>
</evidence>
<evidence type="ECO:0000313" key="4">
    <source>
        <dbReference type="Proteomes" id="UP000494205"/>
    </source>
</evidence>
<dbReference type="RefSeq" id="WP_102632118.1">
    <property type="nucleotide sequence ID" value="NZ_CADIJZ010000005.1"/>
</dbReference>
<dbReference type="PANTHER" id="PTHR45458">
    <property type="entry name" value="SHORT-CHAIN DEHYDROGENASE/REDUCTASE SDR"/>
    <property type="match status" value="1"/>
</dbReference>
<dbReference type="PANTHER" id="PTHR45458:SF1">
    <property type="entry name" value="SHORT CHAIN DEHYDROGENASE"/>
    <property type="match status" value="1"/>
</dbReference>
<evidence type="ECO:0000313" key="2">
    <source>
        <dbReference type="EMBL" id="PMS31421.1"/>
    </source>
</evidence>
<dbReference type="NCBIfam" id="NF005403">
    <property type="entry name" value="PRK06953.1"/>
    <property type="match status" value="1"/>
</dbReference>
<dbReference type="SUPFAM" id="SSF51735">
    <property type="entry name" value="NAD(P)-binding Rossmann-fold domains"/>
    <property type="match status" value="1"/>
</dbReference>
<name>A0A2N7WQ09_9BURK</name>
<dbReference type="Proteomes" id="UP000235659">
    <property type="component" value="Unassembled WGS sequence"/>
</dbReference>
<dbReference type="Pfam" id="PF00106">
    <property type="entry name" value="adh_short"/>
    <property type="match status" value="1"/>
</dbReference>
<protein>
    <submittedName>
        <fullName evidence="2">Short chain dehydrogenase</fullName>
    </submittedName>
</protein>
<dbReference type="InterPro" id="IPR036291">
    <property type="entry name" value="NAD(P)-bd_dom_sf"/>
</dbReference>
<dbReference type="CDD" id="cd05325">
    <property type="entry name" value="carb_red_sniffer_like_SDR_c"/>
    <property type="match status" value="1"/>
</dbReference>
<reference evidence="2 3" key="1">
    <citation type="submission" date="2018-01" db="EMBL/GenBank/DDBJ databases">
        <title>Whole genome analyses suggest that Burkholderia sensu lato contains two further novel genera in the rhizoxinica-symbiotica group Mycetohabitans gen. nov., and Trinickia gen. nov.: implications for the evolution of diazotrophy and nodulation in the Burkholderiaceae.</title>
        <authorList>
            <person name="Estrada-de los Santos P."/>
            <person name="Palmer M."/>
            <person name="Chavez-Ramirez B."/>
            <person name="Beukes C."/>
            <person name="Steenkamp E.T."/>
            <person name="Hirsch A.M."/>
            <person name="Manyaka P."/>
            <person name="Maluk M."/>
            <person name="Lafos M."/>
            <person name="Crook M."/>
            <person name="Gross E."/>
            <person name="Simon M.F."/>
            <person name="Bueno dos Reis Junior F."/>
            <person name="Poole P.S."/>
            <person name="Venter S.N."/>
            <person name="James E.K."/>
        </authorList>
    </citation>
    <scope>NUCLEOTIDE SEQUENCE [LARGE SCALE GENOMIC DNA]</scope>
    <source>
        <strain evidence="2 3">WSM 3937</strain>
    </source>
</reference>
<dbReference type="InterPro" id="IPR002347">
    <property type="entry name" value="SDR_fam"/>
</dbReference>